<evidence type="ECO:0000313" key="2">
    <source>
        <dbReference type="EMBL" id="BAV97961.1"/>
    </source>
</evidence>
<dbReference type="Proteomes" id="UP000218824">
    <property type="component" value="Chromosome"/>
</dbReference>
<dbReference type="AlphaFoldDB" id="A0AAU9AWD7"/>
<evidence type="ECO:0000256" key="1">
    <source>
        <dbReference type="SAM" id="MobiDB-lite"/>
    </source>
</evidence>
<reference evidence="2 3" key="1">
    <citation type="journal article" date="2017" name="DNA Res.">
        <title>Complete genome sequence and expression profile of the commercial lytic enzyme producer Lysobacter enzymogenes M497-1.</title>
        <authorList>
            <person name="Takami H."/>
            <person name="Toyoda A."/>
            <person name="Uchiyama I."/>
            <person name="Itoh T."/>
            <person name="Takaki Y."/>
            <person name="Arai W."/>
            <person name="Nishi S."/>
            <person name="Kawai M."/>
            <person name="Shinya K."/>
            <person name="Ikeda H."/>
        </authorList>
    </citation>
    <scope>NUCLEOTIDE SEQUENCE [LARGE SCALE GENOMIC DNA]</scope>
    <source>
        <strain evidence="2 3">M497-1</strain>
    </source>
</reference>
<evidence type="ECO:0000313" key="3">
    <source>
        <dbReference type="Proteomes" id="UP000218824"/>
    </source>
</evidence>
<sequence length="306" mass="33638">MCQASRPNGQTSEKEQARTQRVAGDWRVSTNQGAFAYVTAVEGDQASSSQKVEAVDKFSLCAASSRRVTCLVAPEPWDSHAWDALHALFPRPAEAWLTGQHSCLSRRALILETIRLERSLRHKSPPISANSGLDAFTPGIAMLPIGWQPAIKAIGSELLSMLPSGSLKGASPGNELWQALTRLPVYPCGRFTFLHTETLDRGVLRTLGTLSAALSASSNRGTRRPELAQRIAEHPLGSALLKKTIQRVLMRGYADGARVVLGRHAPELYRTIRSRPVVRLPWVLLWLPFGRMPSAQVAWTRQRGTH</sequence>
<evidence type="ECO:0008006" key="4">
    <source>
        <dbReference type="Google" id="ProtNLM"/>
    </source>
</evidence>
<accession>A0AAU9AWD7</accession>
<name>A0AAU9AWD7_LYSEN</name>
<organism evidence="2 3">
    <name type="scientific">Lysobacter enzymogenes</name>
    <dbReference type="NCBI Taxonomy" id="69"/>
    <lineage>
        <taxon>Bacteria</taxon>
        <taxon>Pseudomonadati</taxon>
        <taxon>Pseudomonadota</taxon>
        <taxon>Gammaproteobacteria</taxon>
        <taxon>Lysobacterales</taxon>
        <taxon>Lysobacteraceae</taxon>
        <taxon>Lysobacter</taxon>
    </lineage>
</organism>
<dbReference type="EMBL" id="AP014940">
    <property type="protein sequence ID" value="BAV97961.1"/>
    <property type="molecule type" value="Genomic_DNA"/>
</dbReference>
<dbReference type="KEGG" id="lem:LEN_2474"/>
<feature type="region of interest" description="Disordered" evidence="1">
    <location>
        <begin position="1"/>
        <end position="22"/>
    </location>
</feature>
<feature type="compositionally biased region" description="Polar residues" evidence="1">
    <location>
        <begin position="1"/>
        <end position="11"/>
    </location>
</feature>
<protein>
    <recommendedName>
        <fullName evidence="4">Asparagine synthetase domain-containing protein</fullName>
    </recommendedName>
</protein>
<gene>
    <name evidence="2" type="ORF">LEN_2474</name>
</gene>
<proteinExistence type="predicted"/>